<dbReference type="AlphaFoldDB" id="A0A7J4ITC7"/>
<sequence>MPRKNKPFKRVLKYSKFAPRDPNKPKELGKKQVRVSRGKFAWSKDPRLFRGVAPGTEVVVGLDEPIDHALKRLKRRIQGHRRGNSVSVTKKRN</sequence>
<protein>
    <submittedName>
        <fullName evidence="1">Uncharacterized protein</fullName>
    </submittedName>
</protein>
<comment type="caution">
    <text evidence="1">The sequence shown here is derived from an EMBL/GenBank/DDBJ whole genome shotgun (WGS) entry which is preliminary data.</text>
</comment>
<evidence type="ECO:0000313" key="2">
    <source>
        <dbReference type="Proteomes" id="UP000577419"/>
    </source>
</evidence>
<dbReference type="EMBL" id="DUFG01000012">
    <property type="protein sequence ID" value="HIH08080.1"/>
    <property type="molecule type" value="Genomic_DNA"/>
</dbReference>
<reference evidence="2" key="1">
    <citation type="journal article" date="2020" name="bioRxiv">
        <title>A rank-normalized archaeal taxonomy based on genome phylogeny resolves widespread incomplete and uneven classifications.</title>
        <authorList>
            <person name="Rinke C."/>
            <person name="Chuvochina M."/>
            <person name="Mussig A.J."/>
            <person name="Chaumeil P.-A."/>
            <person name="Waite D.W."/>
            <person name="Whitman W.B."/>
            <person name="Parks D.H."/>
            <person name="Hugenholtz P."/>
        </authorList>
    </citation>
    <scope>NUCLEOTIDE SEQUENCE [LARGE SCALE GENOMIC DNA]</scope>
</reference>
<dbReference type="Proteomes" id="UP000577419">
    <property type="component" value="Unassembled WGS sequence"/>
</dbReference>
<gene>
    <name evidence="1" type="ORF">HA237_01785</name>
</gene>
<name>A0A7J4ITC7_9ARCH</name>
<organism evidence="1 2">
    <name type="scientific">Candidatus Iainarchaeum sp</name>
    <dbReference type="NCBI Taxonomy" id="3101447"/>
    <lineage>
        <taxon>Archaea</taxon>
        <taxon>Candidatus Iainarchaeota</taxon>
        <taxon>Candidatus Iainarchaeia</taxon>
        <taxon>Candidatus Iainarchaeales</taxon>
        <taxon>Candidatus Iainarchaeaceae</taxon>
        <taxon>Candidatus Iainarchaeum</taxon>
    </lineage>
</organism>
<accession>A0A7J4ITC7</accession>
<evidence type="ECO:0000313" key="1">
    <source>
        <dbReference type="EMBL" id="HIH08080.1"/>
    </source>
</evidence>
<proteinExistence type="predicted"/>